<dbReference type="AlphaFoldDB" id="A0A1V6V8G9"/>
<dbReference type="GO" id="GO:0016407">
    <property type="term" value="F:acetyltransferase activity"/>
    <property type="evidence" value="ECO:0007669"/>
    <property type="project" value="InterPro"/>
</dbReference>
<dbReference type="InterPro" id="IPR001447">
    <property type="entry name" value="Arylamine_N-AcTrfase"/>
</dbReference>
<comment type="similarity">
    <text evidence="1">Belongs to the arylamine N-acetyltransferase family.</text>
</comment>
<proteinExistence type="inferred from homology"/>
<dbReference type="Proteomes" id="UP000191500">
    <property type="component" value="Unassembled WGS sequence"/>
</dbReference>
<dbReference type="SUPFAM" id="SSF54001">
    <property type="entry name" value="Cysteine proteinases"/>
    <property type="match status" value="1"/>
</dbReference>
<accession>A0A1V6V8G9</accession>
<sequence length="319" mass="36531">MDTLKLASAYTPVQLRKYLSYITLPHQYAPYINSPESFPKTEEALKDLFRCQITRFPYDNLTCHYSATQLAEIQPNKIYTKVMGSDDTAPSCRGGYCLEVSIFFHHVLRGLGFSVYMTGVRNRLRIDGIPQGEFKGWTHIVNIVRLPSGAEYHLDAAFGGDGPTSPLPLISGQITKNLGSQEVRLIYDNMPKQTRKEQKVWIYQYRNGADKPWNSFYAFAELEFFQDDFEVINRFTSWEAVEKRSFVVVKFIRNGETAALPLLEGEVSEKTDDVFIAGKLMMANNVIKLNMGGRTRIIDSFETEEGRFEALKKWFSIHL</sequence>
<protein>
    <submittedName>
        <fullName evidence="2">Uncharacterized protein</fullName>
    </submittedName>
</protein>
<dbReference type="InterPro" id="IPR038765">
    <property type="entry name" value="Papain-like_cys_pep_sf"/>
</dbReference>
<evidence type="ECO:0000313" key="2">
    <source>
        <dbReference type="EMBL" id="OQE46984.1"/>
    </source>
</evidence>
<evidence type="ECO:0000256" key="1">
    <source>
        <dbReference type="ARBA" id="ARBA00006547"/>
    </source>
</evidence>
<keyword evidence="3" id="KW-1185">Reference proteome</keyword>
<dbReference type="EMBL" id="MDDG01000001">
    <property type="protein sequence ID" value="OQE46984.1"/>
    <property type="molecule type" value="Genomic_DNA"/>
</dbReference>
<comment type="caution">
    <text evidence="2">The sequence shown here is derived from an EMBL/GenBank/DDBJ whole genome shotgun (WGS) entry which is preliminary data.</text>
</comment>
<dbReference type="PANTHER" id="PTHR11786">
    <property type="entry name" value="N-HYDROXYARYLAMINE O-ACETYLTRANSFERASE"/>
    <property type="match status" value="1"/>
</dbReference>
<reference evidence="3" key="1">
    <citation type="journal article" date="2017" name="Nat. Microbiol.">
        <title>Global analysis of biosynthetic gene clusters reveals vast potential of secondary metabolite production in Penicillium species.</title>
        <authorList>
            <person name="Nielsen J.C."/>
            <person name="Grijseels S."/>
            <person name="Prigent S."/>
            <person name="Ji B."/>
            <person name="Dainat J."/>
            <person name="Nielsen K.F."/>
            <person name="Frisvad J.C."/>
            <person name="Workman M."/>
            <person name="Nielsen J."/>
        </authorList>
    </citation>
    <scope>NUCLEOTIDE SEQUENCE [LARGE SCALE GENOMIC DNA]</scope>
    <source>
        <strain evidence="3">IBT 31321</strain>
    </source>
</reference>
<name>A0A1V6V8G9_9EURO</name>
<gene>
    <name evidence="2" type="ORF">PENCOP_c001G08959</name>
</gene>
<dbReference type="InterPro" id="IPR053710">
    <property type="entry name" value="Arylamine_NAT_domain_sf"/>
</dbReference>
<evidence type="ECO:0000313" key="3">
    <source>
        <dbReference type="Proteomes" id="UP000191500"/>
    </source>
</evidence>
<organism evidence="2 3">
    <name type="scientific">Penicillium coprophilum</name>
    <dbReference type="NCBI Taxonomy" id="36646"/>
    <lineage>
        <taxon>Eukaryota</taxon>
        <taxon>Fungi</taxon>
        <taxon>Dikarya</taxon>
        <taxon>Ascomycota</taxon>
        <taxon>Pezizomycotina</taxon>
        <taxon>Eurotiomycetes</taxon>
        <taxon>Eurotiomycetidae</taxon>
        <taxon>Eurotiales</taxon>
        <taxon>Aspergillaceae</taxon>
        <taxon>Penicillium</taxon>
    </lineage>
</organism>
<dbReference type="Pfam" id="PF00797">
    <property type="entry name" value="Acetyltransf_2"/>
    <property type="match status" value="1"/>
</dbReference>
<dbReference type="STRING" id="36646.A0A1V6V8G9"/>
<dbReference type="Gene3D" id="3.30.2140.20">
    <property type="match status" value="1"/>
</dbReference>
<dbReference type="PANTHER" id="PTHR11786:SF0">
    <property type="entry name" value="ARYLAMINE N-ACETYLTRANSFERASE 4-RELATED"/>
    <property type="match status" value="1"/>
</dbReference>